<dbReference type="AlphaFoldDB" id="A0A074JZC0"/>
<dbReference type="OrthoDB" id="856045at2"/>
<dbReference type="SUPFAM" id="SSF52540">
    <property type="entry name" value="P-loop containing nucleoside triphosphate hydrolases"/>
    <property type="match status" value="1"/>
</dbReference>
<dbReference type="STRING" id="1353537.TP2_17485"/>
<dbReference type="eggNOG" id="COG0470">
    <property type="taxonomic scope" value="Bacteria"/>
</dbReference>
<dbReference type="InterPro" id="IPR027417">
    <property type="entry name" value="P-loop_NTPase"/>
</dbReference>
<organism evidence="1 2">
    <name type="scientific">Thioclava pacifica DSM 10166</name>
    <dbReference type="NCBI Taxonomy" id="1353537"/>
    <lineage>
        <taxon>Bacteria</taxon>
        <taxon>Pseudomonadati</taxon>
        <taxon>Pseudomonadota</taxon>
        <taxon>Alphaproteobacteria</taxon>
        <taxon>Rhodobacterales</taxon>
        <taxon>Paracoccaceae</taxon>
        <taxon>Thioclava</taxon>
    </lineage>
</organism>
<evidence type="ECO:0000313" key="1">
    <source>
        <dbReference type="EMBL" id="KEO54662.1"/>
    </source>
</evidence>
<protein>
    <recommendedName>
        <fullName evidence="3">ATP-binding protein</fullName>
    </recommendedName>
</protein>
<accession>A0A074JZC0</accession>
<evidence type="ECO:0000313" key="2">
    <source>
        <dbReference type="Proteomes" id="UP000027432"/>
    </source>
</evidence>
<reference evidence="1 2" key="1">
    <citation type="submission" date="2013-07" db="EMBL/GenBank/DDBJ databases">
        <title>Thioclava pacifica DSM 10166 Genome Sequencing.</title>
        <authorList>
            <person name="Lai Q."/>
            <person name="Shao Z."/>
        </authorList>
    </citation>
    <scope>NUCLEOTIDE SEQUENCE [LARGE SCALE GENOMIC DNA]</scope>
    <source>
        <strain evidence="1 2">DSM 10166</strain>
    </source>
</reference>
<gene>
    <name evidence="1" type="ORF">TP2_17485</name>
</gene>
<comment type="caution">
    <text evidence="1">The sequence shown here is derived from an EMBL/GenBank/DDBJ whole genome shotgun (WGS) entry which is preliminary data.</text>
</comment>
<dbReference type="Proteomes" id="UP000027432">
    <property type="component" value="Unassembled WGS sequence"/>
</dbReference>
<name>A0A074JZC0_9RHOB</name>
<evidence type="ECO:0008006" key="3">
    <source>
        <dbReference type="Google" id="ProtNLM"/>
    </source>
</evidence>
<keyword evidence="2" id="KW-1185">Reference proteome</keyword>
<dbReference type="RefSeq" id="WP_038074691.1">
    <property type="nucleotide sequence ID" value="NZ_AUND01000010.1"/>
</dbReference>
<dbReference type="EMBL" id="AUND01000010">
    <property type="protein sequence ID" value="KEO54662.1"/>
    <property type="molecule type" value="Genomic_DNA"/>
</dbReference>
<proteinExistence type="predicted"/>
<sequence length="1128" mass="125239">MALSDNVHIARRFQRSIRIDADYNDAAALEGYVCPKSSTDVLLTIGHHVRETGHGAFTWTGPYGSGKSSLVVALSGLLGGDSELKQKAETSIGKAAAKQILAALPPKTKGWLTVPVVGRRDDAAKIIGEALEERGLLGSSRRKRWTDDAVVSALTELANRHPRNQGGLILFIDEMGKFLEAAAQEGADVYLFQLLAEAASRSNGRLVVVGILHQAFEEYANRLSREMRDEWSKIQGRFIDLSVNAAGEEQIELISRAIENGRSLPKPGKLANLVAKEIKRQRPAASAYLSETLEGCWPLHPVVACLLGPISRRRFGQNQRSIFGFLNSAEPSGFQDFIRHNAEDCLYEPDRLWDYLRVNLEPSILASPDGHRWAMAAEAIERCEALGGDALHIRLLKAIALIDLFKERSGLMPTDELLAACVGGAPKGQITAALKQLKNWSLVIYRKFVDAYAIYAGSDFDIDRAVQDTLEHVREVDFAALQRLAGLQPILAKRHYHETGALRWFDVEVAPLNSLRERVQAYRPHAGTIGEFLLAIPTEGETSEQAQKICREAARESKDWEVATGLSQRAWAITDLARELIALSEVQEEHPDLAGDAVAQREVQARQAVLQGQLEEEIRRAFDNATWYLKNRKPQQWLHAELNNVASELASTRYPNSPRLNNELLNRIKPSSNAVAAQNALLRAMVSNEGTPRLGIEGFPAEGGLYASLLEATGLYADKGEGLRFYQPSENDDFGLGPLWDATVGLLKEADDRTVSVAEIYKLWSEPPFGVKDGLMPVLVVAFILSRREQVALYREGVFQARFKDIDVEILAKDPREIQLRWMDLSALSRRLLSSMAEVVRELDTNNSLTHLAPIDVARGLIAIFDRLHSWTKRTTQLSANAIRVRDLFKLANDPNKFLFDDIPAAFGERGALDNDKAIQAVVNDVREGLEELVESYPSMLRRLTDLMLAELQVPNMSPQALAELRERAENIMQISGDFRLNAFIGRLAKFEGSVPDVEGIASLAANMPPRDWTDPDLDRASVELADLAQKFIRSENFARVKGRVDKRHAMAVVVGVNGRPAPLHAEFEVTEGERAGIDEIISKLERVIDASDDKKRRMVLAALAELSSRYMVEVQESKDKETERAVS</sequence>